<proteinExistence type="inferred from homology"/>
<keyword evidence="5 6" id="KW-0560">Oxidoreductase</keyword>
<dbReference type="InterPro" id="IPR009075">
    <property type="entry name" value="AcylCo_DH/oxidase_C"/>
</dbReference>
<comment type="similarity">
    <text evidence="2 6">Belongs to the acyl-CoA dehydrogenase family.</text>
</comment>
<dbReference type="InterPro" id="IPR046373">
    <property type="entry name" value="Acyl-CoA_Oxase/DH_mid-dom_sf"/>
</dbReference>
<dbReference type="Proteomes" id="UP001213664">
    <property type="component" value="Chromosome"/>
</dbReference>
<dbReference type="InterPro" id="IPR037069">
    <property type="entry name" value="AcylCoA_DH/ox_N_sf"/>
</dbReference>
<organism evidence="10 11">
    <name type="scientific">Candidatus Brevundimonas colombiensis</name>
    <dbReference type="NCBI Taxonomy" id="3121376"/>
    <lineage>
        <taxon>Bacteria</taxon>
        <taxon>Pseudomonadati</taxon>
        <taxon>Pseudomonadota</taxon>
        <taxon>Alphaproteobacteria</taxon>
        <taxon>Caulobacterales</taxon>
        <taxon>Caulobacteraceae</taxon>
        <taxon>Brevundimonas</taxon>
    </lineage>
</organism>
<evidence type="ECO:0000256" key="4">
    <source>
        <dbReference type="ARBA" id="ARBA00022827"/>
    </source>
</evidence>
<evidence type="ECO:0000256" key="2">
    <source>
        <dbReference type="ARBA" id="ARBA00009347"/>
    </source>
</evidence>
<dbReference type="Pfam" id="PF02770">
    <property type="entry name" value="Acyl-CoA_dh_M"/>
    <property type="match status" value="1"/>
</dbReference>
<dbReference type="SUPFAM" id="SSF47203">
    <property type="entry name" value="Acyl-CoA dehydrogenase C-terminal domain-like"/>
    <property type="match status" value="1"/>
</dbReference>
<comment type="cofactor">
    <cofactor evidence="1 6">
        <name>FAD</name>
        <dbReference type="ChEBI" id="CHEBI:57692"/>
    </cofactor>
</comment>
<dbReference type="Pfam" id="PF00441">
    <property type="entry name" value="Acyl-CoA_dh_1"/>
    <property type="match status" value="1"/>
</dbReference>
<evidence type="ECO:0000313" key="11">
    <source>
        <dbReference type="Proteomes" id="UP001213664"/>
    </source>
</evidence>
<dbReference type="Pfam" id="PF02771">
    <property type="entry name" value="Acyl-CoA_dh_N"/>
    <property type="match status" value="1"/>
</dbReference>
<dbReference type="GO" id="GO:0003995">
    <property type="term" value="F:acyl-CoA dehydrogenase activity"/>
    <property type="evidence" value="ECO:0007669"/>
    <property type="project" value="TreeGrafter"/>
</dbReference>
<gene>
    <name evidence="10" type="ORF">P0Y50_15925</name>
</gene>
<dbReference type="InterPro" id="IPR009100">
    <property type="entry name" value="AcylCoA_DH/oxidase_NM_dom_sf"/>
</dbReference>
<feature type="domain" description="Acyl-CoA oxidase/dehydrogenase middle" evidence="8">
    <location>
        <begin position="122"/>
        <end position="210"/>
    </location>
</feature>
<evidence type="ECO:0000256" key="6">
    <source>
        <dbReference type="RuleBase" id="RU362125"/>
    </source>
</evidence>
<evidence type="ECO:0000259" key="7">
    <source>
        <dbReference type="Pfam" id="PF00441"/>
    </source>
</evidence>
<keyword evidence="3 6" id="KW-0285">Flavoprotein</keyword>
<dbReference type="EMBL" id="CP119326">
    <property type="protein sequence ID" value="WEK40001.1"/>
    <property type="molecule type" value="Genomic_DNA"/>
</dbReference>
<dbReference type="Gene3D" id="1.20.140.10">
    <property type="entry name" value="Butyryl-CoA Dehydrogenase, subunit A, domain 3"/>
    <property type="match status" value="1"/>
</dbReference>
<dbReference type="AlphaFoldDB" id="A0AAJ5WX99"/>
<keyword evidence="4 6" id="KW-0274">FAD</keyword>
<feature type="domain" description="Acyl-CoA dehydrogenase/oxidase C-terminal" evidence="7">
    <location>
        <begin position="242"/>
        <end position="369"/>
    </location>
</feature>
<accession>A0AAJ5WX99</accession>
<dbReference type="InterPro" id="IPR013786">
    <property type="entry name" value="AcylCoA_DH/ox_N"/>
</dbReference>
<evidence type="ECO:0000256" key="5">
    <source>
        <dbReference type="ARBA" id="ARBA00023002"/>
    </source>
</evidence>
<reference evidence="10" key="1">
    <citation type="submission" date="2023-03" db="EMBL/GenBank/DDBJ databases">
        <title>Andean soil-derived lignocellulolytic bacterial consortium as a source of novel taxa and putative plastic-active enzymes.</title>
        <authorList>
            <person name="Diaz-Garcia L."/>
            <person name="Chuvochina M."/>
            <person name="Feuerriegel G."/>
            <person name="Bunk B."/>
            <person name="Sproer C."/>
            <person name="Streit W.R."/>
            <person name="Rodriguez L.M."/>
            <person name="Overmann J."/>
            <person name="Jimenez D.J."/>
        </authorList>
    </citation>
    <scope>NUCLEOTIDE SEQUENCE</scope>
    <source>
        <strain evidence="10">MAG 833</strain>
    </source>
</reference>
<dbReference type="GO" id="GO:0050660">
    <property type="term" value="F:flavin adenine dinucleotide binding"/>
    <property type="evidence" value="ECO:0007669"/>
    <property type="project" value="InterPro"/>
</dbReference>
<dbReference type="Gene3D" id="2.40.110.10">
    <property type="entry name" value="Butyryl-CoA Dehydrogenase, subunit A, domain 2"/>
    <property type="match status" value="1"/>
</dbReference>
<evidence type="ECO:0000256" key="3">
    <source>
        <dbReference type="ARBA" id="ARBA00022630"/>
    </source>
</evidence>
<dbReference type="InterPro" id="IPR036250">
    <property type="entry name" value="AcylCo_DH-like_C"/>
</dbReference>
<feature type="domain" description="Acyl-CoA dehydrogenase/oxidase N-terminal" evidence="9">
    <location>
        <begin position="6"/>
        <end position="95"/>
    </location>
</feature>
<dbReference type="CDD" id="cd00567">
    <property type="entry name" value="ACAD"/>
    <property type="match status" value="1"/>
</dbReference>
<evidence type="ECO:0000259" key="9">
    <source>
        <dbReference type="Pfam" id="PF02771"/>
    </source>
</evidence>
<dbReference type="PANTHER" id="PTHR43884">
    <property type="entry name" value="ACYL-COA DEHYDROGENASE"/>
    <property type="match status" value="1"/>
</dbReference>
<dbReference type="InterPro" id="IPR006091">
    <property type="entry name" value="Acyl-CoA_Oxase/DH_mid-dom"/>
</dbReference>
<evidence type="ECO:0000313" key="10">
    <source>
        <dbReference type="EMBL" id="WEK40001.1"/>
    </source>
</evidence>
<dbReference type="PANTHER" id="PTHR43884:SF20">
    <property type="entry name" value="ACYL-COA DEHYDROGENASE FADE28"/>
    <property type="match status" value="1"/>
</dbReference>
<protein>
    <submittedName>
        <fullName evidence="10">Acyl-CoA dehydrogenase family protein</fullName>
    </submittedName>
</protein>
<name>A0AAJ5WX99_9CAUL</name>
<evidence type="ECO:0000259" key="8">
    <source>
        <dbReference type="Pfam" id="PF02770"/>
    </source>
</evidence>
<sequence>MDFDLTSEQSQLRDTLRRYLAEAYPFAARTEASRNGPGRRPEVWRALARDLGLLGAALPEAIGGQGGGAVEVMLIAGELGAVLALEPYIETVVTCGGLLREAGGAVAHDLLRRIVVGEAVVAFGWAELTARHAFADVRTTAARDGDGWRVKGMKSLVTAAPGANHLIITARTDGAPGDPEGVSLFLLDPRQSGVTLKPYPTIDGRCAADVLLDDVRLDAEALLGVAGQALPVVEKVADETIAALSAEAVGVLRRMLCDTVAYTSQRRQFGKPLSELQVLQHRMVDMFMQVEAADSAVLLATLNLEASTRQRARAVSAAKVTVGEACRFVGQNAIQLHGGMGMTDDLPLGHYFKRAMTIDAEFGDEDHHLQRYGALAGG</sequence>
<dbReference type="Gene3D" id="1.10.540.10">
    <property type="entry name" value="Acyl-CoA dehydrogenase/oxidase, N-terminal domain"/>
    <property type="match status" value="1"/>
</dbReference>
<evidence type="ECO:0000256" key="1">
    <source>
        <dbReference type="ARBA" id="ARBA00001974"/>
    </source>
</evidence>
<dbReference type="SUPFAM" id="SSF56645">
    <property type="entry name" value="Acyl-CoA dehydrogenase NM domain-like"/>
    <property type="match status" value="1"/>
</dbReference>